<keyword evidence="2" id="KW-1185">Reference proteome</keyword>
<dbReference type="EMBL" id="DS985224">
    <property type="protein sequence ID" value="EEY21865.1"/>
    <property type="molecule type" value="Genomic_DNA"/>
</dbReference>
<name>C9SSV0_VERA1</name>
<dbReference type="KEGG" id="val:VDBG_07975"/>
<evidence type="ECO:0000313" key="1">
    <source>
        <dbReference type="EMBL" id="EEY21865.1"/>
    </source>
</evidence>
<organism evidence="2">
    <name type="scientific">Verticillium alfalfae (strain VaMs.102 / ATCC MYA-4576 / FGSC 10136)</name>
    <name type="common">Verticillium wilt of alfalfa</name>
    <name type="synonym">Verticillium albo-atrum</name>
    <dbReference type="NCBI Taxonomy" id="526221"/>
    <lineage>
        <taxon>Eukaryota</taxon>
        <taxon>Fungi</taxon>
        <taxon>Dikarya</taxon>
        <taxon>Ascomycota</taxon>
        <taxon>Pezizomycotina</taxon>
        <taxon>Sordariomycetes</taxon>
        <taxon>Hypocreomycetidae</taxon>
        <taxon>Glomerellales</taxon>
        <taxon>Plectosphaerellaceae</taxon>
        <taxon>Verticillium</taxon>
    </lineage>
</organism>
<sequence>MRGKLGAEKVDHHGPGDLGQKGPWFVKCIGNPHSAAHTRKASCQVSLLSNLVVP</sequence>
<gene>
    <name evidence="1" type="ORF">VDBG_07975</name>
</gene>
<dbReference type="OMA" id="CIGNPHS"/>
<dbReference type="RefSeq" id="XP_003001716.1">
    <property type="nucleotide sequence ID" value="XM_003001670.1"/>
</dbReference>
<dbReference type="HOGENOM" id="CLU_3052133_0_0_1"/>
<dbReference type="eggNOG" id="ENOG502RP4X">
    <property type="taxonomic scope" value="Eukaryota"/>
</dbReference>
<evidence type="ECO:0000313" key="2">
    <source>
        <dbReference type="Proteomes" id="UP000008698"/>
    </source>
</evidence>
<dbReference type="AlphaFoldDB" id="C9SSV0"/>
<proteinExistence type="predicted"/>
<dbReference type="GeneID" id="9529773"/>
<dbReference type="Proteomes" id="UP000008698">
    <property type="component" value="Unassembled WGS sequence"/>
</dbReference>
<protein>
    <submittedName>
        <fullName evidence="1">Predicted protein</fullName>
    </submittedName>
</protein>
<reference evidence="2" key="1">
    <citation type="journal article" date="2011" name="PLoS Pathog.">
        <title>Comparative genomics yields insights into niche adaptation of plant vascular wilt pathogens.</title>
        <authorList>
            <person name="Klosterman S.J."/>
            <person name="Subbarao K.V."/>
            <person name="Kang S."/>
            <person name="Veronese P."/>
            <person name="Gold S.E."/>
            <person name="Thomma B.P.H.J."/>
            <person name="Chen Z."/>
            <person name="Henrissat B."/>
            <person name="Lee Y.-H."/>
            <person name="Park J."/>
            <person name="Garcia-Pedrajas M.D."/>
            <person name="Barbara D.J."/>
            <person name="Anchieta A."/>
            <person name="de Jonge R."/>
            <person name="Santhanam P."/>
            <person name="Maruthachalam K."/>
            <person name="Atallah Z."/>
            <person name="Amyotte S.G."/>
            <person name="Paz Z."/>
            <person name="Inderbitzin P."/>
            <person name="Hayes R.J."/>
            <person name="Heiman D.I."/>
            <person name="Young S."/>
            <person name="Zeng Q."/>
            <person name="Engels R."/>
            <person name="Galagan J."/>
            <person name="Cuomo C.A."/>
            <person name="Dobinson K.F."/>
            <person name="Ma L.-J."/>
        </authorList>
    </citation>
    <scope>NUCLEOTIDE SEQUENCE [LARGE SCALE GENOMIC DNA]</scope>
    <source>
        <strain evidence="2">VaMs.102 / ATCC MYA-4576 / FGSC 10136</strain>
    </source>
</reference>
<accession>C9SSV0</accession>